<name>A0ABM9XSW8_9CORY</name>
<dbReference type="InterPro" id="IPR027266">
    <property type="entry name" value="TrmE/GcvT-like"/>
</dbReference>
<dbReference type="NCBIfam" id="TIGR03317">
    <property type="entry name" value="ygfZ_signature"/>
    <property type="match status" value="1"/>
</dbReference>
<keyword evidence="1" id="KW-0809">Transit peptide</keyword>
<keyword evidence="5" id="KW-1185">Reference proteome</keyword>
<evidence type="ECO:0000256" key="1">
    <source>
        <dbReference type="ARBA" id="ARBA00022946"/>
    </source>
</evidence>
<evidence type="ECO:0000256" key="2">
    <source>
        <dbReference type="SAM" id="MobiDB-lite"/>
    </source>
</evidence>
<dbReference type="InterPro" id="IPR045179">
    <property type="entry name" value="YgfZ/GcvT"/>
</dbReference>
<dbReference type="InterPro" id="IPR017703">
    <property type="entry name" value="YgfZ/GCV_T_CS"/>
</dbReference>
<comment type="caution">
    <text evidence="4">The sequence shown here is derived from an EMBL/GenBank/DDBJ whole genome shotgun (WGS) entry which is preliminary data.</text>
</comment>
<dbReference type="InterPro" id="IPR057460">
    <property type="entry name" value="CAF17_C"/>
</dbReference>
<proteinExistence type="predicted"/>
<dbReference type="EMBL" id="ACHF01000011">
    <property type="protein sequence ID" value="EEI64280.1"/>
    <property type="molecule type" value="Genomic_DNA"/>
</dbReference>
<feature type="region of interest" description="Disordered" evidence="2">
    <location>
        <begin position="384"/>
        <end position="409"/>
    </location>
</feature>
<dbReference type="PANTHER" id="PTHR22602:SF0">
    <property type="entry name" value="TRANSFERASE CAF17, MITOCHONDRIAL-RELATED"/>
    <property type="match status" value="1"/>
</dbReference>
<gene>
    <name evidence="4" type="ORF">HMPREF0293_0367</name>
</gene>
<accession>A0ABM9XSW8</accession>
<dbReference type="SUPFAM" id="SSF103025">
    <property type="entry name" value="Folate-binding domain"/>
    <property type="match status" value="1"/>
</dbReference>
<evidence type="ECO:0000313" key="5">
    <source>
        <dbReference type="Proteomes" id="UP000006237"/>
    </source>
</evidence>
<evidence type="ECO:0000259" key="3">
    <source>
        <dbReference type="Pfam" id="PF25455"/>
    </source>
</evidence>
<dbReference type="Pfam" id="PF25455">
    <property type="entry name" value="Beta-barrel_CAF17_C"/>
    <property type="match status" value="1"/>
</dbReference>
<dbReference type="Proteomes" id="UP000006237">
    <property type="component" value="Unassembled WGS sequence"/>
</dbReference>
<organism evidence="4 5">
    <name type="scientific">Corynebacterium glucuronolyticum ATCC 51866</name>
    <dbReference type="NCBI Taxonomy" id="548478"/>
    <lineage>
        <taxon>Bacteria</taxon>
        <taxon>Bacillati</taxon>
        <taxon>Actinomycetota</taxon>
        <taxon>Actinomycetes</taxon>
        <taxon>Mycobacteriales</taxon>
        <taxon>Corynebacteriaceae</taxon>
        <taxon>Corynebacterium</taxon>
    </lineage>
</organism>
<dbReference type="Gene3D" id="3.30.1360.120">
    <property type="entry name" value="Probable tRNA modification gtpase trme, domain 1"/>
    <property type="match status" value="2"/>
</dbReference>
<sequence>MSLYVARPPLVHKKGFENAVGTRKPQIIPKNMGKLRALPTRRPTERLNNNDHWRMSHTSDYATTTMAYMSTYASPLLSAHGAQPAPADHLAPHTAGVPWHYGNPFGEQRAPLSLVDRSNRVILSVTGDDREAFLTNLLSKIIAPGATMALDLDANGRIQHEMDVAVTEDEVFLIVSPHEAETLRDYLVAMIFWSKVEITISPLQLVTVFGKHTPLDAAFARTIPGTPLRTDYGVRDVEAAADAILQQNGQLAGLMSFEAYRIARGEPDHPVDCDEKTIPHEVGLWLAEAVDLDKGCYRGQETVARVENLGRAPRALVVTLLDGSVPQLPAPQTPVTLAGRTVGTLGSVVHHHELGPIALATIKASALQRSGEFMAGDCAMSVDKHSLPRPSSGAGRDAINQLRGDKPRA</sequence>
<evidence type="ECO:0000313" key="4">
    <source>
        <dbReference type="EMBL" id="EEI64280.1"/>
    </source>
</evidence>
<dbReference type="PANTHER" id="PTHR22602">
    <property type="entry name" value="TRANSFERASE CAF17, MITOCHONDRIAL-RELATED"/>
    <property type="match status" value="1"/>
</dbReference>
<protein>
    <submittedName>
        <fullName evidence="4">Glycine cleavage T-protein</fullName>
    </submittedName>
</protein>
<feature type="domain" description="CAF17 C-terminal" evidence="3">
    <location>
        <begin position="322"/>
        <end position="384"/>
    </location>
</feature>
<reference evidence="4 5" key="1">
    <citation type="submission" date="2009-01" db="EMBL/GenBank/DDBJ databases">
        <authorList>
            <person name="Qin X."/>
            <person name="Bachman B."/>
            <person name="Battles P."/>
            <person name="Bell A."/>
            <person name="Bess C."/>
            <person name="Bickham C."/>
            <person name="Chaboub L."/>
            <person name="Chen D."/>
            <person name="Coyle M."/>
            <person name="Deiros D.R."/>
            <person name="Dinh H."/>
            <person name="Forbes L."/>
            <person name="Fowler G."/>
            <person name="Francisco L."/>
            <person name="Fu Q."/>
            <person name="Gubbala S."/>
            <person name="Hale W."/>
            <person name="Han Y."/>
            <person name="Hemphill L."/>
            <person name="Highlander S.K."/>
            <person name="Hirani K."/>
            <person name="Hogues M."/>
            <person name="Jackson L."/>
            <person name="Jakkamsetti A."/>
            <person name="Javaid M."/>
            <person name="Jiang H."/>
            <person name="Korchina V."/>
            <person name="Kovar C."/>
            <person name="Lara F."/>
            <person name="Lee S."/>
            <person name="Mata R."/>
            <person name="Mathew T."/>
            <person name="Moen C."/>
            <person name="Morales K."/>
            <person name="Munidasa M."/>
            <person name="Nazareth L."/>
            <person name="Ngo R."/>
            <person name="Nguyen L."/>
            <person name="Okwuonu G."/>
            <person name="Ongeri F."/>
            <person name="Patil S."/>
            <person name="Petrosino J."/>
            <person name="Pham C."/>
            <person name="Pham P."/>
            <person name="Pu L.-L."/>
            <person name="Puazo M."/>
            <person name="Raj R."/>
            <person name="Reid J."/>
            <person name="Rouhana J."/>
            <person name="Saada N."/>
            <person name="Shang Y."/>
            <person name="Simmons D."/>
            <person name="Thornton R."/>
            <person name="Warren J."/>
            <person name="Weissenberger G."/>
            <person name="Zhang J."/>
            <person name="Zhang L."/>
            <person name="Zhou C."/>
            <person name="Zhu D."/>
            <person name="Muzny D."/>
            <person name="Worley K."/>
            <person name="Gibbs R."/>
        </authorList>
    </citation>
    <scope>NUCLEOTIDE SEQUENCE [LARGE SCALE GENOMIC DNA]</scope>
    <source>
        <strain evidence="4 5">ATCC 51866</strain>
    </source>
</reference>